<dbReference type="PROSITE" id="PS00028">
    <property type="entry name" value="ZINC_FINGER_C2H2_1"/>
    <property type="match status" value="1"/>
</dbReference>
<feature type="region of interest" description="Disordered" evidence="1">
    <location>
        <begin position="1"/>
        <end position="35"/>
    </location>
</feature>
<accession>A0A8H4R708</accession>
<protein>
    <recommendedName>
        <fullName evidence="2">C2H2-type domain-containing protein</fullName>
    </recommendedName>
</protein>
<evidence type="ECO:0000259" key="2">
    <source>
        <dbReference type="PROSITE" id="PS00028"/>
    </source>
</evidence>
<gene>
    <name evidence="3" type="ORF">D9613_002148</name>
</gene>
<proteinExistence type="predicted"/>
<name>A0A8H4R708_9AGAR</name>
<dbReference type="AlphaFoldDB" id="A0A8H4R708"/>
<feature type="compositionally biased region" description="Low complexity" evidence="1">
    <location>
        <begin position="1"/>
        <end position="12"/>
    </location>
</feature>
<sequence length="79" mass="8876">MASLPSLLPSKPALQDTTSTKDEVDNPFGKATTPDETPIFICAFEECYRLLPTHKALMAHRKKDHQTEDDESSIITWNT</sequence>
<organism evidence="3 4">
    <name type="scientific">Agrocybe pediades</name>
    <dbReference type="NCBI Taxonomy" id="84607"/>
    <lineage>
        <taxon>Eukaryota</taxon>
        <taxon>Fungi</taxon>
        <taxon>Dikarya</taxon>
        <taxon>Basidiomycota</taxon>
        <taxon>Agaricomycotina</taxon>
        <taxon>Agaricomycetes</taxon>
        <taxon>Agaricomycetidae</taxon>
        <taxon>Agaricales</taxon>
        <taxon>Agaricineae</taxon>
        <taxon>Strophariaceae</taxon>
        <taxon>Agrocybe</taxon>
    </lineage>
</organism>
<evidence type="ECO:0000256" key="1">
    <source>
        <dbReference type="SAM" id="MobiDB-lite"/>
    </source>
</evidence>
<evidence type="ECO:0000313" key="4">
    <source>
        <dbReference type="Proteomes" id="UP000521872"/>
    </source>
</evidence>
<keyword evidence="4" id="KW-1185">Reference proteome</keyword>
<dbReference type="EMBL" id="JAACJL010000001">
    <property type="protein sequence ID" value="KAF4622882.1"/>
    <property type="molecule type" value="Genomic_DNA"/>
</dbReference>
<feature type="region of interest" description="Disordered" evidence="1">
    <location>
        <begin position="60"/>
        <end position="79"/>
    </location>
</feature>
<feature type="domain" description="C2H2-type" evidence="2">
    <location>
        <begin position="42"/>
        <end position="65"/>
    </location>
</feature>
<dbReference type="InterPro" id="IPR013087">
    <property type="entry name" value="Znf_C2H2_type"/>
</dbReference>
<reference evidence="3 4" key="1">
    <citation type="submission" date="2019-12" db="EMBL/GenBank/DDBJ databases">
        <authorList>
            <person name="Floudas D."/>
            <person name="Bentzer J."/>
            <person name="Ahren D."/>
            <person name="Johansson T."/>
            <person name="Persson P."/>
            <person name="Tunlid A."/>
        </authorList>
    </citation>
    <scope>NUCLEOTIDE SEQUENCE [LARGE SCALE GENOMIC DNA]</scope>
    <source>
        <strain evidence="3 4">CBS 102.39</strain>
    </source>
</reference>
<dbReference type="Proteomes" id="UP000521872">
    <property type="component" value="Unassembled WGS sequence"/>
</dbReference>
<evidence type="ECO:0000313" key="3">
    <source>
        <dbReference type="EMBL" id="KAF4622882.1"/>
    </source>
</evidence>
<comment type="caution">
    <text evidence="3">The sequence shown here is derived from an EMBL/GenBank/DDBJ whole genome shotgun (WGS) entry which is preliminary data.</text>
</comment>